<evidence type="ECO:0000313" key="2">
    <source>
        <dbReference type="Proteomes" id="UP000813444"/>
    </source>
</evidence>
<protein>
    <submittedName>
        <fullName evidence="1">Uncharacterized protein</fullName>
    </submittedName>
</protein>
<proteinExistence type="predicted"/>
<evidence type="ECO:0000313" key="1">
    <source>
        <dbReference type="EMBL" id="KAH7308514.1"/>
    </source>
</evidence>
<dbReference type="Proteomes" id="UP000813444">
    <property type="component" value="Unassembled WGS sequence"/>
</dbReference>
<accession>A0A8K0SHS7</accession>
<keyword evidence="2" id="KW-1185">Reference proteome</keyword>
<organism evidence="1 2">
    <name type="scientific">Stachybotrys elegans</name>
    <dbReference type="NCBI Taxonomy" id="80388"/>
    <lineage>
        <taxon>Eukaryota</taxon>
        <taxon>Fungi</taxon>
        <taxon>Dikarya</taxon>
        <taxon>Ascomycota</taxon>
        <taxon>Pezizomycotina</taxon>
        <taxon>Sordariomycetes</taxon>
        <taxon>Hypocreomycetidae</taxon>
        <taxon>Hypocreales</taxon>
        <taxon>Stachybotryaceae</taxon>
        <taxon>Stachybotrys</taxon>
    </lineage>
</organism>
<gene>
    <name evidence="1" type="ORF">B0I35DRAFT_464117</name>
</gene>
<comment type="caution">
    <text evidence="1">The sequence shown here is derived from an EMBL/GenBank/DDBJ whole genome shotgun (WGS) entry which is preliminary data.</text>
</comment>
<dbReference type="EMBL" id="JAGPNK010000015">
    <property type="protein sequence ID" value="KAH7308514.1"/>
    <property type="molecule type" value="Genomic_DNA"/>
</dbReference>
<name>A0A8K0SHS7_9HYPO</name>
<dbReference type="AlphaFoldDB" id="A0A8K0SHS7"/>
<reference evidence="1" key="1">
    <citation type="journal article" date="2021" name="Nat. Commun.">
        <title>Genetic determinants of endophytism in the Arabidopsis root mycobiome.</title>
        <authorList>
            <person name="Mesny F."/>
            <person name="Miyauchi S."/>
            <person name="Thiergart T."/>
            <person name="Pickel B."/>
            <person name="Atanasova L."/>
            <person name="Karlsson M."/>
            <person name="Huettel B."/>
            <person name="Barry K.W."/>
            <person name="Haridas S."/>
            <person name="Chen C."/>
            <person name="Bauer D."/>
            <person name="Andreopoulos W."/>
            <person name="Pangilinan J."/>
            <person name="LaButti K."/>
            <person name="Riley R."/>
            <person name="Lipzen A."/>
            <person name="Clum A."/>
            <person name="Drula E."/>
            <person name="Henrissat B."/>
            <person name="Kohler A."/>
            <person name="Grigoriev I.V."/>
            <person name="Martin F.M."/>
            <person name="Hacquard S."/>
        </authorList>
    </citation>
    <scope>NUCLEOTIDE SEQUENCE</scope>
    <source>
        <strain evidence="1">MPI-CAGE-CH-0235</strain>
    </source>
</reference>
<dbReference type="OrthoDB" id="4158815at2759"/>
<sequence length="102" mass="11716">MSSSRPSFESVTDIDPNAWYQILEGRVDERNYENFTSSFIVSDREAVSVFVSQTIFHYWQFQPVDTDEHEARYALICSDTGIHMQLSPGTVNLNVRSFDNGD</sequence>